<keyword evidence="1" id="KW-0472">Membrane</keyword>
<gene>
    <name evidence="2" type="ORF">FHX71_002327</name>
</gene>
<keyword evidence="3" id="KW-1185">Reference proteome</keyword>
<evidence type="ECO:0000313" key="3">
    <source>
        <dbReference type="Proteomes" id="UP000540568"/>
    </source>
</evidence>
<comment type="caution">
    <text evidence="2">The sequence shown here is derived from an EMBL/GenBank/DDBJ whole genome shotgun (WGS) entry which is preliminary data.</text>
</comment>
<name>A0A7W3J8T3_9MICO</name>
<feature type="transmembrane region" description="Helical" evidence="1">
    <location>
        <begin position="37"/>
        <end position="57"/>
    </location>
</feature>
<feature type="transmembrane region" description="Helical" evidence="1">
    <location>
        <begin position="12"/>
        <end position="31"/>
    </location>
</feature>
<protein>
    <submittedName>
        <fullName evidence="2">Uncharacterized protein</fullName>
    </submittedName>
</protein>
<keyword evidence="1" id="KW-0812">Transmembrane</keyword>
<dbReference type="AlphaFoldDB" id="A0A7W3J8T3"/>
<keyword evidence="1" id="KW-1133">Transmembrane helix</keyword>
<evidence type="ECO:0000256" key="1">
    <source>
        <dbReference type="SAM" id="Phobius"/>
    </source>
</evidence>
<organism evidence="2 3">
    <name type="scientific">Promicromonospora sukumoe</name>
    <dbReference type="NCBI Taxonomy" id="88382"/>
    <lineage>
        <taxon>Bacteria</taxon>
        <taxon>Bacillati</taxon>
        <taxon>Actinomycetota</taxon>
        <taxon>Actinomycetes</taxon>
        <taxon>Micrococcales</taxon>
        <taxon>Promicromonosporaceae</taxon>
        <taxon>Promicromonospora</taxon>
    </lineage>
</organism>
<dbReference type="EMBL" id="JACGWV010000001">
    <property type="protein sequence ID" value="MBA8808385.1"/>
    <property type="molecule type" value="Genomic_DNA"/>
</dbReference>
<evidence type="ECO:0000313" key="2">
    <source>
        <dbReference type="EMBL" id="MBA8808385.1"/>
    </source>
</evidence>
<accession>A0A7W3J8T3</accession>
<dbReference type="Proteomes" id="UP000540568">
    <property type="component" value="Unassembled WGS sequence"/>
</dbReference>
<proteinExistence type="predicted"/>
<reference evidence="2 3" key="1">
    <citation type="submission" date="2020-07" db="EMBL/GenBank/DDBJ databases">
        <title>Sequencing the genomes of 1000 actinobacteria strains.</title>
        <authorList>
            <person name="Klenk H.-P."/>
        </authorList>
    </citation>
    <scope>NUCLEOTIDE SEQUENCE [LARGE SCALE GENOMIC DNA]</scope>
    <source>
        <strain evidence="2 3">DSM 44121</strain>
    </source>
</reference>
<sequence length="64" mass="6520">MDQTPERRGPAAGGALVPLIAGAVSGVIAYATGSGLLVAAITTVVVAWIAFGGIMLLNHFRKDR</sequence>
<dbReference type="RefSeq" id="WP_182616355.1">
    <property type="nucleotide sequence ID" value="NZ_BAAATF010000003.1"/>
</dbReference>